<name>A0A4S4EIW6_CAMSN</name>
<keyword evidence="8 9" id="KW-0687">Ribonucleoprotein</keyword>
<evidence type="ECO:0000256" key="7">
    <source>
        <dbReference type="ARBA" id="ARBA00023242"/>
    </source>
</evidence>
<dbReference type="Proteomes" id="UP000306102">
    <property type="component" value="Unassembled WGS sequence"/>
</dbReference>
<feature type="domain" description="WRKY" evidence="10">
    <location>
        <begin position="232"/>
        <end position="273"/>
    </location>
</feature>
<keyword evidence="4" id="KW-0805">Transcription regulation</keyword>
<evidence type="ECO:0000256" key="8">
    <source>
        <dbReference type="ARBA" id="ARBA00023274"/>
    </source>
</evidence>
<dbReference type="GO" id="GO:0005634">
    <property type="term" value="C:nucleus"/>
    <property type="evidence" value="ECO:0007669"/>
    <property type="project" value="UniProtKB-SubCell"/>
</dbReference>
<dbReference type="PROSITE" id="PS50811">
    <property type="entry name" value="WRKY"/>
    <property type="match status" value="1"/>
</dbReference>
<dbReference type="SMART" id="SM00774">
    <property type="entry name" value="WRKY"/>
    <property type="match status" value="1"/>
</dbReference>
<evidence type="ECO:0000256" key="6">
    <source>
        <dbReference type="ARBA" id="ARBA00023163"/>
    </source>
</evidence>
<keyword evidence="7" id="KW-0539">Nucleus</keyword>
<evidence type="ECO:0000256" key="4">
    <source>
        <dbReference type="ARBA" id="ARBA00023015"/>
    </source>
</evidence>
<dbReference type="InterPro" id="IPR036576">
    <property type="entry name" value="WRKY_dom_sf"/>
</dbReference>
<dbReference type="InterPro" id="IPR003657">
    <property type="entry name" value="WRKY_dom"/>
</dbReference>
<dbReference type="PANTHER" id="PTHR21569:SF16">
    <property type="entry name" value="RIBOSOMAL PROTEIN S16"/>
    <property type="match status" value="1"/>
</dbReference>
<dbReference type="GO" id="GO:0003700">
    <property type="term" value="F:DNA-binding transcription factor activity"/>
    <property type="evidence" value="ECO:0007669"/>
    <property type="project" value="InterPro"/>
</dbReference>
<comment type="subcellular location">
    <subcellularLocation>
        <location evidence="1">Nucleus</location>
    </subcellularLocation>
</comment>
<evidence type="ECO:0000256" key="2">
    <source>
        <dbReference type="ARBA" id="ARBA00005251"/>
    </source>
</evidence>
<evidence type="ECO:0000259" key="10">
    <source>
        <dbReference type="PROSITE" id="PS50811"/>
    </source>
</evidence>
<dbReference type="SUPFAM" id="SSF118290">
    <property type="entry name" value="WRKY DNA-binding domain"/>
    <property type="match status" value="1"/>
</dbReference>
<dbReference type="EMBL" id="SDRB02004384">
    <property type="protein sequence ID" value="THG15905.1"/>
    <property type="molecule type" value="Genomic_DNA"/>
</dbReference>
<dbReference type="GO" id="GO:0022627">
    <property type="term" value="C:cytosolic small ribosomal subunit"/>
    <property type="evidence" value="ECO:0007669"/>
    <property type="project" value="TreeGrafter"/>
</dbReference>
<proteinExistence type="inferred from homology"/>
<evidence type="ECO:0000313" key="12">
    <source>
        <dbReference type="Proteomes" id="UP000306102"/>
    </source>
</evidence>
<gene>
    <name evidence="11" type="ORF">TEA_008940</name>
</gene>
<dbReference type="InterPro" id="IPR020574">
    <property type="entry name" value="Ribosomal_uS9_CS"/>
</dbReference>
<dbReference type="InterPro" id="IPR014721">
    <property type="entry name" value="Ribsml_uS5_D2-typ_fold_subgr"/>
</dbReference>
<dbReference type="GO" id="GO:0003723">
    <property type="term" value="F:RNA binding"/>
    <property type="evidence" value="ECO:0007669"/>
    <property type="project" value="TreeGrafter"/>
</dbReference>
<dbReference type="Pfam" id="PF10533">
    <property type="entry name" value="Plant_zn_clust"/>
    <property type="match status" value="1"/>
</dbReference>
<dbReference type="Pfam" id="PF00380">
    <property type="entry name" value="Ribosomal_S9"/>
    <property type="match status" value="1"/>
</dbReference>
<dbReference type="GO" id="GO:0006412">
    <property type="term" value="P:translation"/>
    <property type="evidence" value="ECO:0007669"/>
    <property type="project" value="InterPro"/>
</dbReference>
<keyword evidence="3 9" id="KW-0689">Ribosomal protein</keyword>
<dbReference type="AlphaFoldDB" id="A0A4S4EIW6"/>
<comment type="caution">
    <text evidence="11">The sequence shown here is derived from an EMBL/GenBank/DDBJ whole genome shotgun (WGS) entry which is preliminary data.</text>
</comment>
<dbReference type="GO" id="GO:0043565">
    <property type="term" value="F:sequence-specific DNA binding"/>
    <property type="evidence" value="ECO:0007669"/>
    <property type="project" value="InterPro"/>
</dbReference>
<protein>
    <recommendedName>
        <fullName evidence="10">WRKY domain-containing protein</fullName>
    </recommendedName>
</protein>
<dbReference type="GO" id="GO:0000462">
    <property type="term" value="P:maturation of SSU-rRNA from tricistronic rRNA transcript (SSU-rRNA, 5.8S rRNA, LSU-rRNA)"/>
    <property type="evidence" value="ECO:0007669"/>
    <property type="project" value="TreeGrafter"/>
</dbReference>
<organism evidence="11 12">
    <name type="scientific">Camellia sinensis var. sinensis</name>
    <name type="common">China tea</name>
    <dbReference type="NCBI Taxonomy" id="542762"/>
    <lineage>
        <taxon>Eukaryota</taxon>
        <taxon>Viridiplantae</taxon>
        <taxon>Streptophyta</taxon>
        <taxon>Embryophyta</taxon>
        <taxon>Tracheophyta</taxon>
        <taxon>Spermatophyta</taxon>
        <taxon>Magnoliopsida</taxon>
        <taxon>eudicotyledons</taxon>
        <taxon>Gunneridae</taxon>
        <taxon>Pentapetalae</taxon>
        <taxon>asterids</taxon>
        <taxon>Ericales</taxon>
        <taxon>Theaceae</taxon>
        <taxon>Camellia</taxon>
    </lineage>
</organism>
<dbReference type="FunFam" id="3.30.230.10:FF:000007">
    <property type="entry name" value="40S ribosomal protein S16"/>
    <property type="match status" value="1"/>
</dbReference>
<comment type="similarity">
    <text evidence="2 9">Belongs to the universal ribosomal protein uS9 family.</text>
</comment>
<keyword evidence="12" id="KW-1185">Reference proteome</keyword>
<dbReference type="STRING" id="542762.A0A4S4EIW6"/>
<evidence type="ECO:0000256" key="9">
    <source>
        <dbReference type="RuleBase" id="RU003815"/>
    </source>
</evidence>
<evidence type="ECO:0000313" key="11">
    <source>
        <dbReference type="EMBL" id="THG15905.1"/>
    </source>
</evidence>
<reference evidence="11 12" key="1">
    <citation type="journal article" date="2018" name="Proc. Natl. Acad. Sci. U.S.A.">
        <title>Draft genome sequence of Camellia sinensis var. sinensis provides insights into the evolution of the tea genome and tea quality.</title>
        <authorList>
            <person name="Wei C."/>
            <person name="Yang H."/>
            <person name="Wang S."/>
            <person name="Zhao J."/>
            <person name="Liu C."/>
            <person name="Gao L."/>
            <person name="Xia E."/>
            <person name="Lu Y."/>
            <person name="Tai Y."/>
            <person name="She G."/>
            <person name="Sun J."/>
            <person name="Cao H."/>
            <person name="Tong W."/>
            <person name="Gao Q."/>
            <person name="Li Y."/>
            <person name="Deng W."/>
            <person name="Jiang X."/>
            <person name="Wang W."/>
            <person name="Chen Q."/>
            <person name="Zhang S."/>
            <person name="Li H."/>
            <person name="Wu J."/>
            <person name="Wang P."/>
            <person name="Li P."/>
            <person name="Shi C."/>
            <person name="Zheng F."/>
            <person name="Jian J."/>
            <person name="Huang B."/>
            <person name="Shan D."/>
            <person name="Shi M."/>
            <person name="Fang C."/>
            <person name="Yue Y."/>
            <person name="Li F."/>
            <person name="Li D."/>
            <person name="Wei S."/>
            <person name="Han B."/>
            <person name="Jiang C."/>
            <person name="Yin Y."/>
            <person name="Xia T."/>
            <person name="Zhang Z."/>
            <person name="Bennetzen J.L."/>
            <person name="Zhao S."/>
            <person name="Wan X."/>
        </authorList>
    </citation>
    <scope>NUCLEOTIDE SEQUENCE [LARGE SCALE GENOMIC DNA]</scope>
    <source>
        <strain evidence="12">cv. Shuchazao</strain>
        <tissue evidence="11">Leaf</tissue>
    </source>
</reference>
<evidence type="ECO:0000256" key="5">
    <source>
        <dbReference type="ARBA" id="ARBA00023125"/>
    </source>
</evidence>
<dbReference type="PANTHER" id="PTHR21569">
    <property type="entry name" value="RIBOSOMAL PROTEIN S9"/>
    <property type="match status" value="1"/>
</dbReference>
<dbReference type="InterPro" id="IPR000754">
    <property type="entry name" value="Ribosomal_uS9"/>
</dbReference>
<keyword evidence="6" id="KW-0804">Transcription</keyword>
<dbReference type="InterPro" id="IPR018872">
    <property type="entry name" value="Zn-cluster-dom"/>
</dbReference>
<accession>A0A4S4EIW6</accession>
<dbReference type="Gene3D" id="3.30.230.10">
    <property type="match status" value="1"/>
</dbReference>
<dbReference type="Gene3D" id="2.20.25.80">
    <property type="entry name" value="WRKY domain"/>
    <property type="match status" value="1"/>
</dbReference>
<evidence type="ECO:0000256" key="3">
    <source>
        <dbReference type="ARBA" id="ARBA00022980"/>
    </source>
</evidence>
<dbReference type="GO" id="GO:0003735">
    <property type="term" value="F:structural constituent of ribosome"/>
    <property type="evidence" value="ECO:0007669"/>
    <property type="project" value="InterPro"/>
</dbReference>
<evidence type="ECO:0000256" key="1">
    <source>
        <dbReference type="ARBA" id="ARBA00004123"/>
    </source>
</evidence>
<dbReference type="Pfam" id="PF03106">
    <property type="entry name" value="WRKY"/>
    <property type="match status" value="1"/>
</dbReference>
<keyword evidence="5" id="KW-0238">DNA-binding</keyword>
<dbReference type="GO" id="GO:0005516">
    <property type="term" value="F:calmodulin binding"/>
    <property type="evidence" value="ECO:0007669"/>
    <property type="project" value="UniProtKB-ARBA"/>
</dbReference>
<dbReference type="InterPro" id="IPR020568">
    <property type="entry name" value="Ribosomal_Su5_D2-typ_SF"/>
</dbReference>
<sequence>MAAPPVESVQCFGRKKTAVAVTYCRRGRGLIKINGCPIELVEPEILRYKAYEPILLLGRQRFAGVDMRIRVKGGGHTSQIYAIRQSIAKALVAFYQKYVDEQSKKEIKDILVRYDRTLLVADPRRCEPKKFGGRGARASFVMLILAMSLMMAHPPQESVMQSIHLSTGIDFAVCSADVRDFAAVKAAGACGARELAGKFIGVTVIFLRLCHCSRKRKSRVRRTIRVPAISPKVADIPADEDSWRKYGPKPIKRSPYPRGYYKCSSGRGCPVTRTELDLEVLRWVGFVEVGGLRLTGRCKEILRPLIILVVIASMVLKFSVTAVIIDDPIVVAEKASTSMTSGSPAAVVVEERGFRQ</sequence>
<dbReference type="SUPFAM" id="SSF54211">
    <property type="entry name" value="Ribosomal protein S5 domain 2-like"/>
    <property type="match status" value="1"/>
</dbReference>
<dbReference type="PROSITE" id="PS00360">
    <property type="entry name" value="RIBOSOMAL_S9"/>
    <property type="match status" value="1"/>
</dbReference>